<evidence type="ECO:0000313" key="3">
    <source>
        <dbReference type="Proteomes" id="UP000272025"/>
    </source>
</evidence>
<name>A0A3N2Q9C6_SODAK</name>
<evidence type="ECO:0000313" key="2">
    <source>
        <dbReference type="EMBL" id="ROT43336.1"/>
    </source>
</evidence>
<accession>A0A3N2Q9C6</accession>
<dbReference type="Proteomes" id="UP000272025">
    <property type="component" value="Unassembled WGS sequence"/>
</dbReference>
<feature type="compositionally biased region" description="Basic and acidic residues" evidence="1">
    <location>
        <begin position="90"/>
        <end position="101"/>
    </location>
</feature>
<dbReference type="AlphaFoldDB" id="A0A3N2Q9C6"/>
<sequence length="151" mass="17908">MARRRSSIYYHIYRRLFLPAAYIMAFINTVRGIYNRPRYTRAYIIRRRSTLESWSFRHMKVHYCDKPKSASKLYSWYGECNAKSSPKCSCPREESSKDNKHNNCTRKPAMMSSGSRRYVPKCLKQPQFHDHTASLHSCLLPQSVWEGQFNV</sequence>
<organism evidence="2 3">
    <name type="scientific">Sodiomyces alkalinus (strain CBS 110278 / VKM F-3762 / F11)</name>
    <name type="common">Alkaliphilic filamentous fungus</name>
    <dbReference type="NCBI Taxonomy" id="1314773"/>
    <lineage>
        <taxon>Eukaryota</taxon>
        <taxon>Fungi</taxon>
        <taxon>Dikarya</taxon>
        <taxon>Ascomycota</taxon>
        <taxon>Pezizomycotina</taxon>
        <taxon>Sordariomycetes</taxon>
        <taxon>Hypocreomycetidae</taxon>
        <taxon>Glomerellales</taxon>
        <taxon>Plectosphaerellaceae</taxon>
        <taxon>Sodiomyces</taxon>
    </lineage>
</organism>
<dbReference type="GeneID" id="39583129"/>
<proteinExistence type="predicted"/>
<evidence type="ECO:0000256" key="1">
    <source>
        <dbReference type="SAM" id="MobiDB-lite"/>
    </source>
</evidence>
<gene>
    <name evidence="2" type="ORF">SODALDRAFT_36703</name>
</gene>
<dbReference type="EMBL" id="ML119051">
    <property type="protein sequence ID" value="ROT43336.1"/>
    <property type="molecule type" value="Genomic_DNA"/>
</dbReference>
<dbReference type="RefSeq" id="XP_028471142.1">
    <property type="nucleotide sequence ID" value="XM_028614651.1"/>
</dbReference>
<keyword evidence="3" id="KW-1185">Reference proteome</keyword>
<protein>
    <submittedName>
        <fullName evidence="2">Uncharacterized protein</fullName>
    </submittedName>
</protein>
<reference evidence="2 3" key="1">
    <citation type="journal article" date="2018" name="Mol. Ecol.">
        <title>The obligate alkalophilic soda-lake fungus Sodiomyces alkalinus has shifted to a protein diet.</title>
        <authorList>
            <person name="Grum-Grzhimaylo A.A."/>
            <person name="Falkoski D.L."/>
            <person name="van den Heuvel J."/>
            <person name="Valero-Jimenez C.A."/>
            <person name="Min B."/>
            <person name="Choi I.G."/>
            <person name="Lipzen A."/>
            <person name="Daum C.G."/>
            <person name="Aanen D.K."/>
            <person name="Tsang A."/>
            <person name="Henrissat B."/>
            <person name="Bilanenko E.N."/>
            <person name="de Vries R.P."/>
            <person name="van Kan J.A.L."/>
            <person name="Grigoriev I.V."/>
            <person name="Debets A.J.M."/>
        </authorList>
    </citation>
    <scope>NUCLEOTIDE SEQUENCE [LARGE SCALE GENOMIC DNA]</scope>
    <source>
        <strain evidence="2 3">F11</strain>
    </source>
</reference>
<feature type="region of interest" description="Disordered" evidence="1">
    <location>
        <begin position="89"/>
        <end position="116"/>
    </location>
</feature>